<gene>
    <name evidence="1" type="ORF">CKAH01_08534</name>
</gene>
<sequence length="25" mass="3008">MLRRLQKLLCSRTITQYSTSTRTHI</sequence>
<name>A0AAE0CZL1_COLKA</name>
<keyword evidence="2" id="KW-1185">Reference proteome</keyword>
<comment type="caution">
    <text evidence="1">The sequence shown here is derived from an EMBL/GenBank/DDBJ whole genome shotgun (WGS) entry which is preliminary data.</text>
</comment>
<dbReference type="AlphaFoldDB" id="A0AAE0CZL1"/>
<reference evidence="1" key="1">
    <citation type="submission" date="2023-02" db="EMBL/GenBank/DDBJ databases">
        <title>Colletotrichum kahawae CIFC_Que2 genome sequencing and assembly.</title>
        <authorList>
            <person name="Baroncelli R."/>
        </authorList>
    </citation>
    <scope>NUCLEOTIDE SEQUENCE</scope>
    <source>
        <strain evidence="1">CIFC_Que2</strain>
    </source>
</reference>
<dbReference type="Proteomes" id="UP001281614">
    <property type="component" value="Unassembled WGS sequence"/>
</dbReference>
<accession>A0AAE0CZL1</accession>
<proteinExistence type="predicted"/>
<evidence type="ECO:0000313" key="1">
    <source>
        <dbReference type="EMBL" id="KAK2733036.1"/>
    </source>
</evidence>
<dbReference type="EMBL" id="VYYT01000521">
    <property type="protein sequence ID" value="KAK2733036.1"/>
    <property type="molecule type" value="Genomic_DNA"/>
</dbReference>
<evidence type="ECO:0000313" key="2">
    <source>
        <dbReference type="Proteomes" id="UP001281614"/>
    </source>
</evidence>
<protein>
    <submittedName>
        <fullName evidence="1">Uncharacterized protein</fullName>
    </submittedName>
</protein>
<organism evidence="1 2">
    <name type="scientific">Colletotrichum kahawae</name>
    <name type="common">Coffee berry disease fungus</name>
    <dbReference type="NCBI Taxonomy" id="34407"/>
    <lineage>
        <taxon>Eukaryota</taxon>
        <taxon>Fungi</taxon>
        <taxon>Dikarya</taxon>
        <taxon>Ascomycota</taxon>
        <taxon>Pezizomycotina</taxon>
        <taxon>Sordariomycetes</taxon>
        <taxon>Hypocreomycetidae</taxon>
        <taxon>Glomerellales</taxon>
        <taxon>Glomerellaceae</taxon>
        <taxon>Colletotrichum</taxon>
        <taxon>Colletotrichum gloeosporioides species complex</taxon>
    </lineage>
</organism>